<feature type="compositionally biased region" description="Basic and acidic residues" evidence="1">
    <location>
        <begin position="323"/>
        <end position="338"/>
    </location>
</feature>
<evidence type="ECO:0000313" key="2">
    <source>
        <dbReference type="EMBL" id="KAF2208005.1"/>
    </source>
</evidence>
<sequence>MARTRNTATSTKPRSKTHSAPAVEQAAGHERDDQARQHHQEHAEEGQTRCTDGDIRTTLCQAAEYAESKPSTTLAMYHDLYMRCLDSSQATTRLADSLHQELLPGNRTMHSVLDGILQTMMAQSKDRRTRSHWNSLKTSAWGESLDLVKLWAHFTVDGTTLPPGRFIGGLCDLSGGETSLEAGLDLLERARMARIESRELRARHEHRAQPRGTERRWATQDTNLAIQLWVEQDPGHRSAGDLTNYRDEQTEEQKRAAAAKLRAKRARAKKTGGLCAGEGDAADQAHTAASDGEDTESNVSLHGEYAQRGAAGQMAALLNPHNEDHERRSGLHNRNMDNEDRDEDGSMEISIELGRNGGDGVADDAQSPGLAPAFSPISDDGITMLDDWDNDGTPMDQGSEIIAEHANDDSGLKGGEDSISISELPSLGSRDAPRRLPSTHLHYHWHLEYHHPPRRRSPSRNSHSRSAPASPSPRPKEPFVAAETEAGAPATTSTSTIPSATSQTQPHRPPTPTSRSPPPNMPVLPSTSSQKRQRTGGHDLVTTRVMQDMSLGDWLGIFRPARSALRSLPIDLENGQVRASMATEQQSIAVLEQPASPDGAGGMYMVVVRADGHTTLFAPFADSADHELACPIPVSEVLSMFPWHARKSVVVDHVEEQAADGAGPAEPAGDGAAADEVTALAIGAAFLSSGRPIPPIDHEMLDVWRYCICLTNLDKLTDLPMPYLDAGPTTPLVRPSVSGIGRDYASDVDTLKKYCTYVEHLRKAQKEAKLIRSLLVQAARGAPVADVSACKDVQGLEHWCKSVSDMLSKTTPGSSAWHSQQASLKSAQRDLDAARAKLPEMPHTTKMRKHVMDMLAVLSSRYEDEIGKFEDCVAGFLHGLDDFAKECKGIAKVCFPDC</sequence>
<feature type="region of interest" description="Disordered" evidence="1">
    <location>
        <begin position="451"/>
        <end position="537"/>
    </location>
</feature>
<dbReference type="OrthoDB" id="10433382at2759"/>
<feature type="compositionally biased region" description="Pro residues" evidence="1">
    <location>
        <begin position="507"/>
        <end position="522"/>
    </location>
</feature>
<feature type="region of interest" description="Disordered" evidence="1">
    <location>
        <begin position="271"/>
        <end position="298"/>
    </location>
</feature>
<feature type="compositionally biased region" description="Polar residues" evidence="1">
    <location>
        <begin position="1"/>
        <end position="12"/>
    </location>
</feature>
<dbReference type="EMBL" id="ML992698">
    <property type="protein sequence ID" value="KAF2208005.1"/>
    <property type="molecule type" value="Genomic_DNA"/>
</dbReference>
<reference evidence="2" key="1">
    <citation type="journal article" date="2020" name="Stud. Mycol.">
        <title>101 Dothideomycetes genomes: a test case for predicting lifestyles and emergence of pathogens.</title>
        <authorList>
            <person name="Haridas S."/>
            <person name="Albert R."/>
            <person name="Binder M."/>
            <person name="Bloem J."/>
            <person name="Labutti K."/>
            <person name="Salamov A."/>
            <person name="Andreopoulos B."/>
            <person name="Baker S."/>
            <person name="Barry K."/>
            <person name="Bills G."/>
            <person name="Bluhm B."/>
            <person name="Cannon C."/>
            <person name="Castanera R."/>
            <person name="Culley D."/>
            <person name="Daum C."/>
            <person name="Ezra D."/>
            <person name="Gonzalez J."/>
            <person name="Henrissat B."/>
            <person name="Kuo A."/>
            <person name="Liang C."/>
            <person name="Lipzen A."/>
            <person name="Lutzoni F."/>
            <person name="Magnuson J."/>
            <person name="Mondo S."/>
            <person name="Nolan M."/>
            <person name="Ohm R."/>
            <person name="Pangilinan J."/>
            <person name="Park H.-J."/>
            <person name="Ramirez L."/>
            <person name="Alfaro M."/>
            <person name="Sun H."/>
            <person name="Tritt A."/>
            <person name="Yoshinaga Y."/>
            <person name="Zwiers L.-H."/>
            <person name="Turgeon B."/>
            <person name="Goodwin S."/>
            <person name="Spatafora J."/>
            <person name="Crous P."/>
            <person name="Grigoriev I."/>
        </authorList>
    </citation>
    <scope>NUCLEOTIDE SEQUENCE</scope>
    <source>
        <strain evidence="2">SCOH1-5</strain>
    </source>
</reference>
<protein>
    <submittedName>
        <fullName evidence="2">Uncharacterized protein</fullName>
    </submittedName>
</protein>
<proteinExistence type="predicted"/>
<accession>A0A6A6F233</accession>
<feature type="compositionally biased region" description="Basic and acidic residues" evidence="1">
    <location>
        <begin position="402"/>
        <end position="416"/>
    </location>
</feature>
<organism evidence="2 3">
    <name type="scientific">Cercospora zeae-maydis SCOH1-5</name>
    <dbReference type="NCBI Taxonomy" id="717836"/>
    <lineage>
        <taxon>Eukaryota</taxon>
        <taxon>Fungi</taxon>
        <taxon>Dikarya</taxon>
        <taxon>Ascomycota</taxon>
        <taxon>Pezizomycotina</taxon>
        <taxon>Dothideomycetes</taxon>
        <taxon>Dothideomycetidae</taxon>
        <taxon>Mycosphaerellales</taxon>
        <taxon>Mycosphaerellaceae</taxon>
        <taxon>Cercospora</taxon>
    </lineage>
</organism>
<feature type="compositionally biased region" description="Basic and acidic residues" evidence="1">
    <location>
        <begin position="27"/>
        <end position="50"/>
    </location>
</feature>
<evidence type="ECO:0000256" key="1">
    <source>
        <dbReference type="SAM" id="MobiDB-lite"/>
    </source>
</evidence>
<dbReference type="AlphaFoldDB" id="A0A6A6F233"/>
<feature type="region of interest" description="Disordered" evidence="1">
    <location>
        <begin position="235"/>
        <end position="257"/>
    </location>
</feature>
<feature type="compositionally biased region" description="Low complexity" evidence="1">
    <location>
        <begin position="481"/>
        <end position="506"/>
    </location>
</feature>
<keyword evidence="3" id="KW-1185">Reference proteome</keyword>
<feature type="region of interest" description="Disordered" evidence="1">
    <location>
        <begin position="323"/>
        <end position="435"/>
    </location>
</feature>
<gene>
    <name evidence="2" type="ORF">CERZMDRAFT_101852</name>
</gene>
<feature type="region of interest" description="Disordered" evidence="1">
    <location>
        <begin position="1"/>
        <end position="50"/>
    </location>
</feature>
<feature type="compositionally biased region" description="Basic and acidic residues" evidence="1">
    <location>
        <begin position="235"/>
        <end position="255"/>
    </location>
</feature>
<dbReference type="Proteomes" id="UP000799539">
    <property type="component" value="Unassembled WGS sequence"/>
</dbReference>
<name>A0A6A6F233_9PEZI</name>
<feature type="compositionally biased region" description="Low complexity" evidence="1">
    <location>
        <begin position="459"/>
        <end position="469"/>
    </location>
</feature>
<evidence type="ECO:0000313" key="3">
    <source>
        <dbReference type="Proteomes" id="UP000799539"/>
    </source>
</evidence>